<evidence type="ECO:0000313" key="4">
    <source>
        <dbReference type="Proteomes" id="UP001500767"/>
    </source>
</evidence>
<organism evidence="3 4">
    <name type="scientific">Microlunatus spumicola</name>
    <dbReference type="NCBI Taxonomy" id="81499"/>
    <lineage>
        <taxon>Bacteria</taxon>
        <taxon>Bacillati</taxon>
        <taxon>Actinomycetota</taxon>
        <taxon>Actinomycetes</taxon>
        <taxon>Propionibacteriales</taxon>
        <taxon>Propionibacteriaceae</taxon>
        <taxon>Microlunatus</taxon>
    </lineage>
</organism>
<dbReference type="InterPro" id="IPR017517">
    <property type="entry name" value="Maleyloyr_isom"/>
</dbReference>
<dbReference type="RefSeq" id="WP_204913446.1">
    <property type="nucleotide sequence ID" value="NZ_BAAAYR010000004.1"/>
</dbReference>
<dbReference type="InterPro" id="IPR024344">
    <property type="entry name" value="MDMPI_metal-binding"/>
</dbReference>
<protein>
    <submittedName>
        <fullName evidence="3">TIGR03085 family metal-binding protein</fullName>
    </submittedName>
</protein>
<dbReference type="NCBIfam" id="TIGR03085">
    <property type="entry name" value="TIGR03085 family metal-binding protein"/>
    <property type="match status" value="1"/>
</dbReference>
<dbReference type="Pfam" id="PF11716">
    <property type="entry name" value="MDMPI_N"/>
    <property type="match status" value="1"/>
</dbReference>
<feature type="region of interest" description="Disordered" evidence="1">
    <location>
        <begin position="49"/>
        <end position="68"/>
    </location>
</feature>
<sequence length="210" mass="22880">MSWVATEQDALVRTLRSANPDAPTLCEGWDVRRLLSHLVQREQGPVDGLKDAVARRPPGQEPGLSRLTDRARSPYGYARLVDRFVAGAPRWSPMSWAAEKINFVEYVIHHEDVRRGGTSPAAPRDLPAAQQEAVWKQLGLFALSLRRSPVGVRLATPAGETRVAKAGDGVTLTGEPVELALWISGRREAAQVTVTGAPDAVEAFRSWAEG</sequence>
<feature type="domain" description="Mycothiol-dependent maleylpyruvate isomerase metal-binding" evidence="2">
    <location>
        <begin position="7"/>
        <end position="90"/>
    </location>
</feature>
<keyword evidence="4" id="KW-1185">Reference proteome</keyword>
<dbReference type="SUPFAM" id="SSF109854">
    <property type="entry name" value="DinB/YfiT-like putative metalloenzymes"/>
    <property type="match status" value="1"/>
</dbReference>
<name>A0ABP6XUF9_9ACTN</name>
<evidence type="ECO:0000256" key="1">
    <source>
        <dbReference type="SAM" id="MobiDB-lite"/>
    </source>
</evidence>
<reference evidence="4" key="1">
    <citation type="journal article" date="2019" name="Int. J. Syst. Evol. Microbiol.">
        <title>The Global Catalogue of Microorganisms (GCM) 10K type strain sequencing project: providing services to taxonomists for standard genome sequencing and annotation.</title>
        <authorList>
            <consortium name="The Broad Institute Genomics Platform"/>
            <consortium name="The Broad Institute Genome Sequencing Center for Infectious Disease"/>
            <person name="Wu L."/>
            <person name="Ma J."/>
        </authorList>
    </citation>
    <scope>NUCLEOTIDE SEQUENCE [LARGE SCALE GENOMIC DNA]</scope>
    <source>
        <strain evidence="4">JCM 16540</strain>
    </source>
</reference>
<dbReference type="Proteomes" id="UP001500767">
    <property type="component" value="Unassembled WGS sequence"/>
</dbReference>
<comment type="caution">
    <text evidence="3">The sequence shown here is derived from an EMBL/GenBank/DDBJ whole genome shotgun (WGS) entry which is preliminary data.</text>
</comment>
<dbReference type="EMBL" id="BAAAYR010000004">
    <property type="protein sequence ID" value="GAA3571625.1"/>
    <property type="molecule type" value="Genomic_DNA"/>
</dbReference>
<gene>
    <name evidence="3" type="ORF">GCM10022197_30190</name>
</gene>
<evidence type="ECO:0000259" key="2">
    <source>
        <dbReference type="Pfam" id="PF11716"/>
    </source>
</evidence>
<dbReference type="InterPro" id="IPR034660">
    <property type="entry name" value="DinB/YfiT-like"/>
</dbReference>
<dbReference type="Gene3D" id="1.20.120.450">
    <property type="entry name" value="dinb family like domain"/>
    <property type="match status" value="1"/>
</dbReference>
<dbReference type="InterPro" id="IPR017519">
    <property type="entry name" value="CHP03085"/>
</dbReference>
<dbReference type="NCBIfam" id="TIGR03083">
    <property type="entry name" value="maleylpyruvate isomerase family mycothiol-dependent enzyme"/>
    <property type="match status" value="1"/>
</dbReference>
<accession>A0ABP6XUF9</accession>
<proteinExistence type="predicted"/>
<evidence type="ECO:0000313" key="3">
    <source>
        <dbReference type="EMBL" id="GAA3571625.1"/>
    </source>
</evidence>